<dbReference type="eggNOG" id="COG1309">
    <property type="taxonomic scope" value="Bacteria"/>
</dbReference>
<keyword evidence="2 4" id="KW-0238">DNA-binding</keyword>
<dbReference type="Proteomes" id="UP000019150">
    <property type="component" value="Chromosome"/>
</dbReference>
<dbReference type="Gene3D" id="1.10.10.60">
    <property type="entry name" value="Homeodomain-like"/>
    <property type="match status" value="1"/>
</dbReference>
<dbReference type="EMBL" id="CP006850">
    <property type="protein sequence ID" value="AHH17477.1"/>
    <property type="molecule type" value="Genomic_DNA"/>
</dbReference>
<dbReference type="SUPFAM" id="SSF48498">
    <property type="entry name" value="Tetracyclin repressor-like, C-terminal domain"/>
    <property type="match status" value="1"/>
</dbReference>
<dbReference type="Pfam" id="PF17932">
    <property type="entry name" value="TetR_C_24"/>
    <property type="match status" value="1"/>
</dbReference>
<dbReference type="Gene3D" id="1.10.357.10">
    <property type="entry name" value="Tetracycline Repressor, domain 2"/>
    <property type="match status" value="1"/>
</dbReference>
<evidence type="ECO:0000313" key="8">
    <source>
        <dbReference type="Proteomes" id="UP000019150"/>
    </source>
</evidence>
<keyword evidence="3" id="KW-0804">Transcription</keyword>
<evidence type="ECO:0000256" key="2">
    <source>
        <dbReference type="ARBA" id="ARBA00023125"/>
    </source>
</evidence>
<evidence type="ECO:0000256" key="4">
    <source>
        <dbReference type="PROSITE-ProRule" id="PRU00335"/>
    </source>
</evidence>
<dbReference type="GO" id="GO:0000976">
    <property type="term" value="F:transcription cis-regulatory region binding"/>
    <property type="evidence" value="ECO:0007669"/>
    <property type="project" value="TreeGrafter"/>
</dbReference>
<accession>W5TE28</accession>
<feature type="DNA-binding region" description="H-T-H motif" evidence="4">
    <location>
        <begin position="41"/>
        <end position="60"/>
    </location>
</feature>
<feature type="region of interest" description="Disordered" evidence="5">
    <location>
        <begin position="1"/>
        <end position="20"/>
    </location>
</feature>
<dbReference type="InterPro" id="IPR001647">
    <property type="entry name" value="HTH_TetR"/>
</dbReference>
<dbReference type="PROSITE" id="PS50977">
    <property type="entry name" value="HTH_TETR_2"/>
    <property type="match status" value="1"/>
</dbReference>
<keyword evidence="8" id="KW-1185">Reference proteome</keyword>
<dbReference type="GO" id="GO:0003700">
    <property type="term" value="F:DNA-binding transcription factor activity"/>
    <property type="evidence" value="ECO:0007669"/>
    <property type="project" value="TreeGrafter"/>
</dbReference>
<proteinExistence type="predicted"/>
<dbReference type="InterPro" id="IPR036271">
    <property type="entry name" value="Tet_transcr_reg_TetR-rel_C_sf"/>
</dbReference>
<evidence type="ECO:0000259" key="6">
    <source>
        <dbReference type="PROSITE" id="PS50977"/>
    </source>
</evidence>
<evidence type="ECO:0000256" key="1">
    <source>
        <dbReference type="ARBA" id="ARBA00023015"/>
    </source>
</evidence>
<evidence type="ECO:0000313" key="7">
    <source>
        <dbReference type="EMBL" id="AHH17477.1"/>
    </source>
</evidence>
<dbReference type="PRINTS" id="PR00455">
    <property type="entry name" value="HTHTETR"/>
</dbReference>
<dbReference type="InterPro" id="IPR009057">
    <property type="entry name" value="Homeodomain-like_sf"/>
</dbReference>
<dbReference type="Pfam" id="PF00440">
    <property type="entry name" value="TetR_N"/>
    <property type="match status" value="1"/>
</dbReference>
<dbReference type="PANTHER" id="PTHR30055">
    <property type="entry name" value="HTH-TYPE TRANSCRIPTIONAL REGULATOR RUTR"/>
    <property type="match status" value="1"/>
</dbReference>
<sequence>MSMDPAAADSRPRERKSEKTRRRILDAAAEVLNRDGFAGARLSDIAARAEVRVPGLYYYFESREAILEEVVLIGTRLTMAHVEAKLAQLPVRASPLDRICTAFGAHLEMVLKESAYTAAAMRTMGQLPGDIRDRQLHQQRIYGELWRGLFAAGTASGDIDPELDARAARMFLIGAVNWAPEWFDPERGSIEQAVAAIELLVRKALSRASGGVTAAPGRGDLAPLFVPPVR</sequence>
<dbReference type="InterPro" id="IPR041490">
    <property type="entry name" value="KstR2_TetR_C"/>
</dbReference>
<evidence type="ECO:0000256" key="3">
    <source>
        <dbReference type="ARBA" id="ARBA00023163"/>
    </source>
</evidence>
<keyword evidence="1" id="KW-0805">Transcription regulation</keyword>
<feature type="domain" description="HTH tetR-type" evidence="6">
    <location>
        <begin position="18"/>
        <end position="78"/>
    </location>
</feature>
<protein>
    <submittedName>
        <fullName evidence="7">Transcriptional regulator, TetR family</fullName>
    </submittedName>
</protein>
<name>W5TE28_9NOCA</name>
<organism evidence="7 8">
    <name type="scientific">Nocardia nova SH22a</name>
    <dbReference type="NCBI Taxonomy" id="1415166"/>
    <lineage>
        <taxon>Bacteria</taxon>
        <taxon>Bacillati</taxon>
        <taxon>Actinomycetota</taxon>
        <taxon>Actinomycetes</taxon>
        <taxon>Mycobacteriales</taxon>
        <taxon>Nocardiaceae</taxon>
        <taxon>Nocardia</taxon>
    </lineage>
</organism>
<dbReference type="SUPFAM" id="SSF46689">
    <property type="entry name" value="Homeodomain-like"/>
    <property type="match status" value="1"/>
</dbReference>
<dbReference type="HOGENOM" id="CLU_069356_12_4_11"/>
<reference evidence="7 8" key="1">
    <citation type="journal article" date="2014" name="Appl. Environ. Microbiol.">
        <title>Insights into the Microbial Degradation of Rubber and Gutta-Percha by Analysis of the Complete Genome of Nocardia nova SH22a.</title>
        <authorList>
            <person name="Luo Q."/>
            <person name="Hiessl S."/>
            <person name="Poehlein A."/>
            <person name="Daniel R."/>
            <person name="Steinbuchel A."/>
        </authorList>
    </citation>
    <scope>NUCLEOTIDE SEQUENCE [LARGE SCALE GENOMIC DNA]</scope>
    <source>
        <strain evidence="7">SH22a</strain>
    </source>
</reference>
<gene>
    <name evidence="7" type="ORF">NONO_c26850</name>
</gene>
<dbReference type="KEGG" id="nno:NONO_c26850"/>
<dbReference type="InterPro" id="IPR050109">
    <property type="entry name" value="HTH-type_TetR-like_transc_reg"/>
</dbReference>
<dbReference type="PANTHER" id="PTHR30055:SF234">
    <property type="entry name" value="HTH-TYPE TRANSCRIPTIONAL REGULATOR BETI"/>
    <property type="match status" value="1"/>
</dbReference>
<dbReference type="PATRIC" id="fig|1415166.3.peg.2752"/>
<dbReference type="STRING" id="1415166.NONO_c26850"/>
<dbReference type="AlphaFoldDB" id="W5TE28"/>
<evidence type="ECO:0000256" key="5">
    <source>
        <dbReference type="SAM" id="MobiDB-lite"/>
    </source>
</evidence>